<evidence type="ECO:0000259" key="6">
    <source>
        <dbReference type="PROSITE" id="PS50893"/>
    </source>
</evidence>
<organism evidence="7 8">
    <name type="scientific">Caballeronia udeis</name>
    <dbReference type="NCBI Taxonomy" id="1232866"/>
    <lineage>
        <taxon>Bacteria</taxon>
        <taxon>Pseudomonadati</taxon>
        <taxon>Pseudomonadota</taxon>
        <taxon>Betaproteobacteria</taxon>
        <taxon>Burkholderiales</taxon>
        <taxon>Burkholderiaceae</taxon>
        <taxon>Caballeronia</taxon>
    </lineage>
</organism>
<evidence type="ECO:0000256" key="5">
    <source>
        <dbReference type="ARBA" id="ARBA00022840"/>
    </source>
</evidence>
<protein>
    <submittedName>
        <fullName evidence="7">Branched-chain amino acid transport system ATP-binding protein</fullName>
    </submittedName>
</protein>
<accession>A0ABW8N447</accession>
<dbReference type="PROSITE" id="PS50893">
    <property type="entry name" value="ABC_TRANSPORTER_2"/>
    <property type="match status" value="1"/>
</dbReference>
<keyword evidence="1" id="KW-0813">Transport</keyword>
<evidence type="ECO:0000256" key="3">
    <source>
        <dbReference type="ARBA" id="ARBA00022519"/>
    </source>
</evidence>
<evidence type="ECO:0000256" key="4">
    <source>
        <dbReference type="ARBA" id="ARBA00022741"/>
    </source>
</evidence>
<evidence type="ECO:0000313" key="8">
    <source>
        <dbReference type="Proteomes" id="UP001620514"/>
    </source>
</evidence>
<dbReference type="PANTHER" id="PTHR45772">
    <property type="entry name" value="CONSERVED COMPONENT OF ABC TRANSPORTER FOR NATURAL AMINO ACIDS-RELATED"/>
    <property type="match status" value="1"/>
</dbReference>
<dbReference type="Gene3D" id="3.40.50.300">
    <property type="entry name" value="P-loop containing nucleotide triphosphate hydrolases"/>
    <property type="match status" value="1"/>
</dbReference>
<dbReference type="EMBL" id="JBIYDN010000065">
    <property type="protein sequence ID" value="MFK4448887.1"/>
    <property type="molecule type" value="Genomic_DNA"/>
</dbReference>
<dbReference type="SUPFAM" id="SSF52540">
    <property type="entry name" value="P-loop containing nucleoside triphosphate hydrolases"/>
    <property type="match status" value="1"/>
</dbReference>
<gene>
    <name evidence="7" type="ORF">ABH943_008931</name>
</gene>
<keyword evidence="2" id="KW-1003">Cell membrane</keyword>
<sequence length="264" mass="28675">MNAIPQVASHPVEASSARPVLLEVRNLGKRFGGLQAVTDVSLELRGGIVTTLIGPNGAGKTTLFNLITGHLTPSSGDVLYEGRSIAGKQPWEIARQGVGRTFQDLHLFSRMTVEENILTAMEKSAWLWQPGGRSARRRRSEKVAEIMAATHLSGLAHARAIDLAYAERKFLSVARLIASDAKIWLLDEPASGLDPRSYDRFVALLRSQVAGGVTVCIIEHNLDVVVNVSDRVAFLDQGKLLAQGTPREVLDDPRLASIYFGETA</sequence>
<evidence type="ECO:0000313" key="7">
    <source>
        <dbReference type="EMBL" id="MFK4448887.1"/>
    </source>
</evidence>
<keyword evidence="8" id="KW-1185">Reference proteome</keyword>
<keyword evidence="3" id="KW-0997">Cell inner membrane</keyword>
<keyword evidence="5 7" id="KW-0067">ATP-binding</keyword>
<dbReference type="CDD" id="cd03219">
    <property type="entry name" value="ABC_Mj1267_LivG_branched"/>
    <property type="match status" value="1"/>
</dbReference>
<dbReference type="InterPro" id="IPR003439">
    <property type="entry name" value="ABC_transporter-like_ATP-bd"/>
</dbReference>
<keyword evidence="3" id="KW-0472">Membrane</keyword>
<dbReference type="InterPro" id="IPR003593">
    <property type="entry name" value="AAA+_ATPase"/>
</dbReference>
<dbReference type="Proteomes" id="UP001620514">
    <property type="component" value="Unassembled WGS sequence"/>
</dbReference>
<dbReference type="PANTHER" id="PTHR45772:SF7">
    <property type="entry name" value="AMINO ACID ABC TRANSPORTER ATP-BINDING PROTEIN"/>
    <property type="match status" value="1"/>
</dbReference>
<dbReference type="InterPro" id="IPR051120">
    <property type="entry name" value="ABC_AA/LPS_Transport"/>
</dbReference>
<keyword evidence="4" id="KW-0547">Nucleotide-binding</keyword>
<feature type="domain" description="ABC transporter" evidence="6">
    <location>
        <begin position="22"/>
        <end position="262"/>
    </location>
</feature>
<dbReference type="GO" id="GO:0005524">
    <property type="term" value="F:ATP binding"/>
    <property type="evidence" value="ECO:0007669"/>
    <property type="project" value="UniProtKB-KW"/>
</dbReference>
<dbReference type="Pfam" id="PF00005">
    <property type="entry name" value="ABC_tran"/>
    <property type="match status" value="1"/>
</dbReference>
<dbReference type="RefSeq" id="WP_404615512.1">
    <property type="nucleotide sequence ID" value="NZ_JBIYDN010000065.1"/>
</dbReference>
<dbReference type="InterPro" id="IPR027417">
    <property type="entry name" value="P-loop_NTPase"/>
</dbReference>
<dbReference type="SMART" id="SM00382">
    <property type="entry name" value="AAA"/>
    <property type="match status" value="1"/>
</dbReference>
<name>A0ABW8N447_9BURK</name>
<reference evidence="7 8" key="2">
    <citation type="submission" date="2024-11" db="EMBL/GenBank/DDBJ databases">
        <title>Using genomics to understand microbial adaptation to soil warming.</title>
        <authorList>
            <person name="Deangelis K.M. PhD."/>
        </authorList>
    </citation>
    <scope>NUCLEOTIDE SEQUENCE [LARGE SCALE GENOMIC DNA]</scope>
    <source>
        <strain evidence="7 8">GAS97</strain>
    </source>
</reference>
<evidence type="ECO:0000256" key="1">
    <source>
        <dbReference type="ARBA" id="ARBA00022448"/>
    </source>
</evidence>
<reference evidence="7 8" key="1">
    <citation type="submission" date="2024-10" db="EMBL/GenBank/DDBJ databases">
        <authorList>
            <person name="Deangelis K."/>
            <person name="Huntemann M."/>
            <person name="Clum A."/>
            <person name="Wang J."/>
            <person name="Palaniappan K."/>
            <person name="Ritter S."/>
            <person name="Chen I.-M."/>
            <person name="Stamatis D."/>
            <person name="Reddy T."/>
            <person name="O'Malley R."/>
            <person name="Daum C."/>
            <person name="Ng V."/>
            <person name="Ivanova N."/>
            <person name="Kyrpides N."/>
            <person name="Woyke T."/>
        </authorList>
    </citation>
    <scope>NUCLEOTIDE SEQUENCE [LARGE SCALE GENOMIC DNA]</scope>
    <source>
        <strain evidence="7 8">GAS97</strain>
    </source>
</reference>
<proteinExistence type="predicted"/>
<evidence type="ECO:0000256" key="2">
    <source>
        <dbReference type="ARBA" id="ARBA00022475"/>
    </source>
</evidence>
<comment type="caution">
    <text evidence="7">The sequence shown here is derived from an EMBL/GenBank/DDBJ whole genome shotgun (WGS) entry which is preliminary data.</text>
</comment>